<dbReference type="AlphaFoldDB" id="A0A1G4JFD6"/>
<keyword evidence="3" id="KW-1185">Reference proteome</keyword>
<dbReference type="OrthoDB" id="185373at2759"/>
<evidence type="ECO:0000256" key="1">
    <source>
        <dbReference type="SAM" id="MobiDB-lite"/>
    </source>
</evidence>
<evidence type="ECO:0000313" key="3">
    <source>
        <dbReference type="Proteomes" id="UP000191144"/>
    </source>
</evidence>
<accession>A0A1G4JFD6</accession>
<feature type="compositionally biased region" description="Basic and acidic residues" evidence="1">
    <location>
        <begin position="93"/>
        <end position="104"/>
    </location>
</feature>
<reference evidence="3" key="1">
    <citation type="submission" date="2016-03" db="EMBL/GenBank/DDBJ databases">
        <authorList>
            <person name="Devillers Hugo."/>
        </authorList>
    </citation>
    <scope>NUCLEOTIDE SEQUENCE [LARGE SCALE GENOMIC DNA]</scope>
</reference>
<organism evidence="2 3">
    <name type="scientific">Lachancea meyersii CBS 8951</name>
    <dbReference type="NCBI Taxonomy" id="1266667"/>
    <lineage>
        <taxon>Eukaryota</taxon>
        <taxon>Fungi</taxon>
        <taxon>Dikarya</taxon>
        <taxon>Ascomycota</taxon>
        <taxon>Saccharomycotina</taxon>
        <taxon>Saccharomycetes</taxon>
        <taxon>Saccharomycetales</taxon>
        <taxon>Saccharomycetaceae</taxon>
        <taxon>Lachancea</taxon>
    </lineage>
</organism>
<dbReference type="EMBL" id="LT598481">
    <property type="protein sequence ID" value="SCU88770.1"/>
    <property type="molecule type" value="Genomic_DNA"/>
</dbReference>
<gene>
    <name evidence="2" type="ORF">LAME_0E01090G</name>
</gene>
<proteinExistence type="predicted"/>
<dbReference type="Proteomes" id="UP000191144">
    <property type="component" value="Chromosome E"/>
</dbReference>
<name>A0A1G4JFD6_9SACH</name>
<protein>
    <submittedName>
        <fullName evidence="2">LAME_0E01090g1_1</fullName>
    </submittedName>
</protein>
<sequence>MIISRAANSKFRALSLIRCYRKRVKSQISHVNQVKDRQNDLFKPQEVKMRAESPDSVEKKLKKLGFKSLEESGSSEELFVDYLNSSPSPFKKSRSELDKLKKSGAENQNDASNRMELLFDFMLEESEREIKRLDSMGPVQMQKLQNQHIEAQRGFEGDRRNINSEKELERAIFKDLEQASNAQDSERSLLPNTERMFRVLSDLNMRKLASAGIISPDQMVGAFEASKVIPLRNIRLRGVLLAGHLIYSLGRVRMDPVNESFYIEALVYYGFYKKALELFNSNRRKVNQRWWYEMGMMICLRANHLAQFDRLLQLTMDSFGSDYVAPRILRTAIRKKLYIRDYVGSGTLTDLFTKMTATYGWRPSKIESRDNSKSLYFTNEVQADQFLNQKEQPTELDYVALIQYHFFRKRKDEALMLLLKLAMLPDMDKELLASVMWKLKIHLLQSFDVLKNELQASFSTETDFPISLLQEAFKTAQLQSGIHELPQQHKHILFDNISAVALHPSLVKHVEDLADELLKGLDKFESKGSGREYSLKIQNVLKALLKNDKEVPALELLNKVEKPLEDEENHSTQFTKANAHHYAVFVDYYSAKAQNTKVANDIISYENKIERLVTNVNEKGIKYNAMLLSSLLQHYRKTGNLDNCFNIINTILNYKANPETDDRFGHLLSFFERREITKPLYLEIWKCFALYYSYFDNGLGVTELRSNHGAWTRNVSKERAKINVHPACDYRTLFKTMVLEDNILPDTYFYQLIIKALVRVRDWSYIPALLKYMSDVNGIEPDEKSLRFINGGLRLEYIAIEREMLISDKEEIHKCLTSLMNRARRIVENQIKAGTILKESHDNDKQQILENILDFLKEYRSDELIKVNLALEELDLN</sequence>
<evidence type="ECO:0000313" key="2">
    <source>
        <dbReference type="EMBL" id="SCU88770.1"/>
    </source>
</evidence>
<feature type="region of interest" description="Disordered" evidence="1">
    <location>
        <begin position="88"/>
        <end position="111"/>
    </location>
</feature>